<dbReference type="PANTHER" id="PTHR21058:SF0">
    <property type="entry name" value="6,7-DIMETHYL-8-RIBITYLLUMAZINE SYNTHASE"/>
    <property type="match status" value="1"/>
</dbReference>
<evidence type="ECO:0000256" key="1">
    <source>
        <dbReference type="ARBA" id="ARBA00004917"/>
    </source>
</evidence>
<comment type="function">
    <text evidence="7">Catalyzes the formation of 6,7-dimethyl-8-ribityllumazine by condensation of 5-amino-6-(D-ribitylamino)uracil with 3,4-dihydroxy-2-butanone 4-phosphate. This is the penultimate step in the biosynthesis of riboflavin.</text>
</comment>
<feature type="active site" description="Proton donor" evidence="7">
    <location>
        <position position="97"/>
    </location>
</feature>
<dbReference type="HAMAP" id="MF_00178">
    <property type="entry name" value="Lumazine_synth"/>
    <property type="match status" value="1"/>
</dbReference>
<comment type="similarity">
    <text evidence="2 7">Belongs to the DMRL synthase family.</text>
</comment>
<name>A0A1F6VAB7_9BACT</name>
<comment type="catalytic activity">
    <reaction evidence="6 7">
        <text>(2S)-2-hydroxy-3-oxobutyl phosphate + 5-amino-6-(D-ribitylamino)uracil = 6,7-dimethyl-8-(1-D-ribityl)lumazine + phosphate + 2 H2O + H(+)</text>
        <dbReference type="Rhea" id="RHEA:26152"/>
        <dbReference type="ChEBI" id="CHEBI:15377"/>
        <dbReference type="ChEBI" id="CHEBI:15378"/>
        <dbReference type="ChEBI" id="CHEBI:15934"/>
        <dbReference type="ChEBI" id="CHEBI:43474"/>
        <dbReference type="ChEBI" id="CHEBI:58201"/>
        <dbReference type="ChEBI" id="CHEBI:58830"/>
        <dbReference type="EC" id="2.5.1.78"/>
    </reaction>
</comment>
<dbReference type="GO" id="GO:0005829">
    <property type="term" value="C:cytosol"/>
    <property type="evidence" value="ECO:0007669"/>
    <property type="project" value="TreeGrafter"/>
</dbReference>
<gene>
    <name evidence="7" type="primary">ribH</name>
    <name evidence="8" type="ORF">A2642_00085</name>
</gene>
<dbReference type="CDD" id="cd09209">
    <property type="entry name" value="Lumazine_synthase-I"/>
    <property type="match status" value="1"/>
</dbReference>
<dbReference type="InterPro" id="IPR002180">
    <property type="entry name" value="LS/RS"/>
</dbReference>
<dbReference type="Pfam" id="PF00885">
    <property type="entry name" value="DMRL_synthase"/>
    <property type="match status" value="1"/>
</dbReference>
<keyword evidence="4 7" id="KW-0686">Riboflavin biosynthesis</keyword>
<sequence length="154" mass="17008">MQMQVKNKQKNKTYEYLNGSEKKACIIVARWNGEITSKLLESALKALKKCKMPEKNIRVGHVSGSVEIPFALHKLAQSGRYDFLIAIGCVIRGETPHFDYVCKIAQEGVLKVMIEDNIPVGFGVLSVNNIKQARARTHVGGEAALAALELSLLK</sequence>
<dbReference type="PANTHER" id="PTHR21058">
    <property type="entry name" value="6,7-DIMETHYL-8-RIBITYLLUMAZINE SYNTHASE DMRL SYNTHASE LUMAZINE SYNTHASE"/>
    <property type="match status" value="1"/>
</dbReference>
<evidence type="ECO:0000256" key="4">
    <source>
        <dbReference type="ARBA" id="ARBA00022619"/>
    </source>
</evidence>
<evidence type="ECO:0000313" key="9">
    <source>
        <dbReference type="Proteomes" id="UP000178700"/>
    </source>
</evidence>
<accession>A0A1F6VAB7</accession>
<dbReference type="GO" id="GO:0009231">
    <property type="term" value="P:riboflavin biosynthetic process"/>
    <property type="evidence" value="ECO:0007669"/>
    <property type="project" value="UniProtKB-UniRule"/>
</dbReference>
<dbReference type="NCBIfam" id="TIGR00114">
    <property type="entry name" value="lumazine-synth"/>
    <property type="match status" value="1"/>
</dbReference>
<dbReference type="SUPFAM" id="SSF52121">
    <property type="entry name" value="Lumazine synthase"/>
    <property type="match status" value="1"/>
</dbReference>
<dbReference type="InterPro" id="IPR034964">
    <property type="entry name" value="LS"/>
</dbReference>
<dbReference type="EC" id="2.5.1.78" evidence="3 7"/>
<evidence type="ECO:0000256" key="7">
    <source>
        <dbReference type="HAMAP-Rule" id="MF_00178"/>
    </source>
</evidence>
<feature type="binding site" evidence="7">
    <location>
        <begin position="65"/>
        <end position="67"/>
    </location>
    <ligand>
        <name>5-amino-6-(D-ribitylamino)uracil</name>
        <dbReference type="ChEBI" id="CHEBI:15934"/>
    </ligand>
</feature>
<dbReference type="GO" id="GO:0000906">
    <property type="term" value="F:6,7-dimethyl-8-ribityllumazine synthase activity"/>
    <property type="evidence" value="ECO:0007669"/>
    <property type="project" value="UniProtKB-UniRule"/>
</dbReference>
<feature type="binding site" evidence="7">
    <location>
        <begin position="89"/>
        <end position="91"/>
    </location>
    <ligand>
        <name>5-amino-6-(D-ribitylamino)uracil</name>
        <dbReference type="ChEBI" id="CHEBI:15934"/>
    </ligand>
</feature>
<organism evidence="8 9">
    <name type="scientific">Candidatus Nomurabacteria bacterium RIFCSPHIGHO2_01_FULL_39_10</name>
    <dbReference type="NCBI Taxonomy" id="1801733"/>
    <lineage>
        <taxon>Bacteria</taxon>
        <taxon>Candidatus Nomuraibacteriota</taxon>
    </lineage>
</organism>
<feature type="binding site" evidence="7">
    <location>
        <position position="136"/>
    </location>
    <ligand>
        <name>(2S)-2-hydroxy-3-oxobutyl phosphate</name>
        <dbReference type="ChEBI" id="CHEBI:58830"/>
    </ligand>
</feature>
<reference evidence="8 9" key="1">
    <citation type="journal article" date="2016" name="Nat. Commun.">
        <title>Thousands of microbial genomes shed light on interconnected biogeochemical processes in an aquifer system.</title>
        <authorList>
            <person name="Anantharaman K."/>
            <person name="Brown C.T."/>
            <person name="Hug L.A."/>
            <person name="Sharon I."/>
            <person name="Castelle C.J."/>
            <person name="Probst A.J."/>
            <person name="Thomas B.C."/>
            <person name="Singh A."/>
            <person name="Wilkins M.J."/>
            <person name="Karaoz U."/>
            <person name="Brodie E.L."/>
            <person name="Williams K.H."/>
            <person name="Hubbard S.S."/>
            <person name="Banfield J.F."/>
        </authorList>
    </citation>
    <scope>NUCLEOTIDE SEQUENCE [LARGE SCALE GENOMIC DNA]</scope>
</reference>
<dbReference type="GO" id="GO:0009349">
    <property type="term" value="C:riboflavin synthase complex"/>
    <property type="evidence" value="ECO:0007669"/>
    <property type="project" value="UniProtKB-UniRule"/>
</dbReference>
<evidence type="ECO:0000256" key="5">
    <source>
        <dbReference type="ARBA" id="ARBA00022679"/>
    </source>
</evidence>
<comment type="caution">
    <text evidence="8">The sequence shown here is derived from an EMBL/GenBank/DDBJ whole genome shotgun (WGS) entry which is preliminary data.</text>
</comment>
<proteinExistence type="inferred from homology"/>
<evidence type="ECO:0000313" key="8">
    <source>
        <dbReference type="EMBL" id="OGI66603.1"/>
    </source>
</evidence>
<feature type="binding site" evidence="7">
    <location>
        <begin position="94"/>
        <end position="95"/>
    </location>
    <ligand>
        <name>(2S)-2-hydroxy-3-oxobutyl phosphate</name>
        <dbReference type="ChEBI" id="CHEBI:58830"/>
    </ligand>
</feature>
<comment type="pathway">
    <text evidence="1 7">Cofactor biosynthesis; riboflavin biosynthesis; riboflavin from 2-hydroxy-3-oxobutyl phosphate and 5-amino-6-(D-ribitylamino)uracil: step 1/2.</text>
</comment>
<dbReference type="Proteomes" id="UP000178700">
    <property type="component" value="Unassembled WGS sequence"/>
</dbReference>
<evidence type="ECO:0000256" key="2">
    <source>
        <dbReference type="ARBA" id="ARBA00007424"/>
    </source>
</evidence>
<dbReference type="Gene3D" id="3.40.50.960">
    <property type="entry name" value="Lumazine/riboflavin synthase"/>
    <property type="match status" value="1"/>
</dbReference>
<evidence type="ECO:0000256" key="6">
    <source>
        <dbReference type="ARBA" id="ARBA00048785"/>
    </source>
</evidence>
<keyword evidence="5 7" id="KW-0808">Transferase</keyword>
<dbReference type="EMBL" id="MFTJ01000007">
    <property type="protein sequence ID" value="OGI66603.1"/>
    <property type="molecule type" value="Genomic_DNA"/>
</dbReference>
<dbReference type="AlphaFoldDB" id="A0A1F6VAB7"/>
<feature type="binding site" evidence="7">
    <location>
        <position position="122"/>
    </location>
    <ligand>
        <name>5-amino-6-(D-ribitylamino)uracil</name>
        <dbReference type="ChEBI" id="CHEBI:15934"/>
    </ligand>
</feature>
<evidence type="ECO:0000256" key="3">
    <source>
        <dbReference type="ARBA" id="ARBA00012664"/>
    </source>
</evidence>
<protein>
    <recommendedName>
        <fullName evidence="3 7">6,7-dimethyl-8-ribityllumazine synthase</fullName>
        <shortName evidence="7">DMRL synthase</shortName>
        <shortName evidence="7">LS</shortName>
        <shortName evidence="7">Lumazine synthase</shortName>
        <ecNumber evidence="3 7">2.5.1.78</ecNumber>
    </recommendedName>
</protein>
<feature type="binding site" evidence="7">
    <location>
        <position position="31"/>
    </location>
    <ligand>
        <name>5-amino-6-(D-ribitylamino)uracil</name>
        <dbReference type="ChEBI" id="CHEBI:15934"/>
    </ligand>
</feature>
<dbReference type="UniPathway" id="UPA00275">
    <property type="reaction ID" value="UER00404"/>
</dbReference>
<dbReference type="InterPro" id="IPR036467">
    <property type="entry name" value="LS/RS_sf"/>
</dbReference>